<sequence>METVLAISNLFLGLFVILGFTASSGASVEIWGAIFLVVFALFLISKKLKTKRIIIGMAVKASLIGITLLISYSKSLRSNQGLLHNCKLIPTIVYGLKLCTILNP</sequence>
<dbReference type="EMBL" id="JAOYFB010000038">
    <property type="protein sequence ID" value="KAK4026483.1"/>
    <property type="molecule type" value="Genomic_DNA"/>
</dbReference>
<accession>A0ABR0AMY4</accession>
<evidence type="ECO:0000313" key="2">
    <source>
        <dbReference type="EMBL" id="KAK4026483.1"/>
    </source>
</evidence>
<keyword evidence="1" id="KW-0812">Transmembrane</keyword>
<proteinExistence type="predicted"/>
<gene>
    <name evidence="2" type="ORF">OUZ56_015479</name>
</gene>
<organism evidence="2 3">
    <name type="scientific">Daphnia magna</name>
    <dbReference type="NCBI Taxonomy" id="35525"/>
    <lineage>
        <taxon>Eukaryota</taxon>
        <taxon>Metazoa</taxon>
        <taxon>Ecdysozoa</taxon>
        <taxon>Arthropoda</taxon>
        <taxon>Crustacea</taxon>
        <taxon>Branchiopoda</taxon>
        <taxon>Diplostraca</taxon>
        <taxon>Cladocera</taxon>
        <taxon>Anomopoda</taxon>
        <taxon>Daphniidae</taxon>
        <taxon>Daphnia</taxon>
    </lineage>
</organism>
<reference evidence="2 3" key="1">
    <citation type="journal article" date="2023" name="Nucleic Acids Res.">
        <title>The hologenome of Daphnia magna reveals possible DNA methylation and microbiome-mediated evolution of the host genome.</title>
        <authorList>
            <person name="Chaturvedi A."/>
            <person name="Li X."/>
            <person name="Dhandapani V."/>
            <person name="Marshall H."/>
            <person name="Kissane S."/>
            <person name="Cuenca-Cambronero M."/>
            <person name="Asole G."/>
            <person name="Calvet F."/>
            <person name="Ruiz-Romero M."/>
            <person name="Marangio P."/>
            <person name="Guigo R."/>
            <person name="Rago D."/>
            <person name="Mirbahai L."/>
            <person name="Eastwood N."/>
            <person name="Colbourne J.K."/>
            <person name="Zhou J."/>
            <person name="Mallon E."/>
            <person name="Orsini L."/>
        </authorList>
    </citation>
    <scope>NUCLEOTIDE SEQUENCE [LARGE SCALE GENOMIC DNA]</scope>
    <source>
        <strain evidence="2">LRV0_1</strain>
    </source>
</reference>
<name>A0ABR0AMY4_9CRUS</name>
<evidence type="ECO:0000256" key="1">
    <source>
        <dbReference type="SAM" id="Phobius"/>
    </source>
</evidence>
<keyword evidence="1" id="KW-0472">Membrane</keyword>
<evidence type="ECO:0000313" key="3">
    <source>
        <dbReference type="Proteomes" id="UP001234178"/>
    </source>
</evidence>
<feature type="transmembrane region" description="Helical" evidence="1">
    <location>
        <begin position="53"/>
        <end position="72"/>
    </location>
</feature>
<keyword evidence="3" id="KW-1185">Reference proteome</keyword>
<keyword evidence="1" id="KW-1133">Transmembrane helix</keyword>
<dbReference type="Proteomes" id="UP001234178">
    <property type="component" value="Unassembled WGS sequence"/>
</dbReference>
<comment type="caution">
    <text evidence="2">The sequence shown here is derived from an EMBL/GenBank/DDBJ whole genome shotgun (WGS) entry which is preliminary data.</text>
</comment>
<feature type="transmembrane region" description="Helical" evidence="1">
    <location>
        <begin position="12"/>
        <end position="44"/>
    </location>
</feature>
<protein>
    <submittedName>
        <fullName evidence="2">Uncharacterized protein</fullName>
    </submittedName>
</protein>